<protein>
    <recommendedName>
        <fullName evidence="6 15">tRNA (guanine-N(1)-)-methyltransferase</fullName>
        <ecNumber evidence="5 15">2.1.1.228</ecNumber>
    </recommendedName>
    <alternativeName>
        <fullName evidence="12 15">M1G-methyltransferase</fullName>
    </alternativeName>
    <alternativeName>
        <fullName evidence="13 15">tRNA [GM37] methyltransferase</fullName>
    </alternativeName>
</protein>
<comment type="subunit">
    <text evidence="4 15 17">Homodimer.</text>
</comment>
<dbReference type="Proteomes" id="UP000177197">
    <property type="component" value="Unassembled WGS sequence"/>
</dbReference>
<keyword evidence="8 15" id="KW-0489">Methyltransferase</keyword>
<feature type="binding site" evidence="15 16">
    <location>
        <begin position="151"/>
        <end position="156"/>
    </location>
    <ligand>
        <name>S-adenosyl-L-methionine</name>
        <dbReference type="ChEBI" id="CHEBI:59789"/>
    </ligand>
</feature>
<evidence type="ECO:0000256" key="9">
    <source>
        <dbReference type="ARBA" id="ARBA00022679"/>
    </source>
</evidence>
<evidence type="ECO:0000256" key="2">
    <source>
        <dbReference type="ARBA" id="ARBA00004496"/>
    </source>
</evidence>
<dbReference type="InterPro" id="IPR023148">
    <property type="entry name" value="tRNA_m1G_MeTrfase_C_sf"/>
</dbReference>
<evidence type="ECO:0000313" key="20">
    <source>
        <dbReference type="Proteomes" id="UP000177197"/>
    </source>
</evidence>
<dbReference type="InterPro" id="IPR029026">
    <property type="entry name" value="tRNA_m1G_MTases_N"/>
</dbReference>
<evidence type="ECO:0000256" key="13">
    <source>
        <dbReference type="ARBA" id="ARBA00033392"/>
    </source>
</evidence>
<dbReference type="Gene3D" id="1.10.1270.20">
    <property type="entry name" value="tRNA(m1g37)methyltransferase, domain 2"/>
    <property type="match status" value="1"/>
</dbReference>
<reference evidence="19 20" key="1">
    <citation type="journal article" date="2016" name="Nat. Commun.">
        <title>Thousands of microbial genomes shed light on interconnected biogeochemical processes in an aquifer system.</title>
        <authorList>
            <person name="Anantharaman K."/>
            <person name="Brown C.T."/>
            <person name="Hug L.A."/>
            <person name="Sharon I."/>
            <person name="Castelle C.J."/>
            <person name="Probst A.J."/>
            <person name="Thomas B.C."/>
            <person name="Singh A."/>
            <person name="Wilkins M.J."/>
            <person name="Karaoz U."/>
            <person name="Brodie E.L."/>
            <person name="Williams K.H."/>
            <person name="Hubbard S.S."/>
            <person name="Banfield J.F."/>
        </authorList>
    </citation>
    <scope>NUCLEOTIDE SEQUENCE [LARGE SCALE GENOMIC DNA]</scope>
</reference>
<proteinExistence type="inferred from homology"/>
<evidence type="ECO:0000256" key="14">
    <source>
        <dbReference type="ARBA" id="ARBA00047783"/>
    </source>
</evidence>
<dbReference type="GO" id="GO:0052906">
    <property type="term" value="F:tRNA (guanine(37)-N1)-methyltransferase activity"/>
    <property type="evidence" value="ECO:0007669"/>
    <property type="project" value="UniProtKB-UniRule"/>
</dbReference>
<gene>
    <name evidence="15" type="primary">trmD</name>
    <name evidence="19" type="ORF">A3I30_01805</name>
</gene>
<dbReference type="PANTHER" id="PTHR46417">
    <property type="entry name" value="TRNA (GUANINE-N(1)-)-METHYLTRANSFERASE"/>
    <property type="match status" value="1"/>
</dbReference>
<evidence type="ECO:0000259" key="18">
    <source>
        <dbReference type="Pfam" id="PF01746"/>
    </source>
</evidence>
<dbReference type="EMBL" id="MEYV01000006">
    <property type="protein sequence ID" value="OGD40536.1"/>
    <property type="molecule type" value="Genomic_DNA"/>
</dbReference>
<dbReference type="EC" id="2.1.1.228" evidence="5 15"/>
<evidence type="ECO:0000256" key="6">
    <source>
        <dbReference type="ARBA" id="ARBA00014679"/>
    </source>
</evidence>
<dbReference type="Pfam" id="PF01746">
    <property type="entry name" value="tRNA_m1G_MT"/>
    <property type="match status" value="1"/>
</dbReference>
<dbReference type="GO" id="GO:0005829">
    <property type="term" value="C:cytosol"/>
    <property type="evidence" value="ECO:0007669"/>
    <property type="project" value="TreeGrafter"/>
</dbReference>
<evidence type="ECO:0000256" key="8">
    <source>
        <dbReference type="ARBA" id="ARBA00022603"/>
    </source>
</evidence>
<evidence type="ECO:0000256" key="17">
    <source>
        <dbReference type="RuleBase" id="RU003464"/>
    </source>
</evidence>
<dbReference type="FunFam" id="3.40.1280.10:FF:000001">
    <property type="entry name" value="tRNA (guanine-N(1)-)-methyltransferase"/>
    <property type="match status" value="1"/>
</dbReference>
<feature type="domain" description="tRNA methyltransferase TRMD/TRM10-type" evidence="18">
    <location>
        <begin position="1"/>
        <end position="240"/>
    </location>
</feature>
<evidence type="ECO:0000256" key="5">
    <source>
        <dbReference type="ARBA" id="ARBA00012807"/>
    </source>
</evidence>
<dbReference type="AlphaFoldDB" id="A0A1F5CCF1"/>
<evidence type="ECO:0000256" key="15">
    <source>
        <dbReference type="HAMAP-Rule" id="MF_00605"/>
    </source>
</evidence>
<dbReference type="SUPFAM" id="SSF75217">
    <property type="entry name" value="alpha/beta knot"/>
    <property type="match status" value="1"/>
</dbReference>
<evidence type="ECO:0000256" key="16">
    <source>
        <dbReference type="PIRSR" id="PIRSR000386-1"/>
    </source>
</evidence>
<evidence type="ECO:0000256" key="3">
    <source>
        <dbReference type="ARBA" id="ARBA00007630"/>
    </source>
</evidence>
<dbReference type="InterPro" id="IPR002649">
    <property type="entry name" value="tRNA_m1G_MeTrfase_TrmD"/>
</dbReference>
<sequence length="242" mass="27187">MRFDVITIFPEVLKAYFNSSILARAQNNKKIKINVVNLRDFSTDRHNKIDDKPYGGGPGMIFKIEPLARALSSILKINPKSQIPISKKISNLKSQKSKTLVVLLSAAGKQFNSKMARDYAKKYRQIILIAGHYEGVDERIKKLFPIEEVSIGDYVLTGGEIPAMVLVDAISRHMPGVLGKTESLEEKRFGIGVPAYTRPEIFSARGGSAFGGKYKNKKYSVPKVLLSGDHKKIEEWRRKHIK</sequence>
<comment type="caution">
    <text evidence="19">The sequence shown here is derived from an EMBL/GenBank/DDBJ whole genome shotgun (WGS) entry which is preliminary data.</text>
</comment>
<dbReference type="InterPro" id="IPR016009">
    <property type="entry name" value="tRNA_MeTrfase_TRMD/TRM10"/>
</dbReference>
<keyword evidence="10 15" id="KW-0949">S-adenosyl-L-methionine</keyword>
<comment type="function">
    <text evidence="1 15 17">Specifically methylates guanosine-37 in various tRNAs.</text>
</comment>
<organism evidence="19 20">
    <name type="scientific">Candidatus Azambacteria bacterium RIFCSPLOWO2_02_FULL_44_14</name>
    <dbReference type="NCBI Taxonomy" id="1797306"/>
    <lineage>
        <taxon>Bacteria</taxon>
        <taxon>Candidatus Azamiibacteriota</taxon>
    </lineage>
</organism>
<dbReference type="Gene3D" id="3.40.1280.10">
    <property type="match status" value="1"/>
</dbReference>
<keyword evidence="7 15" id="KW-0963">Cytoplasm</keyword>
<keyword evidence="9 15" id="KW-0808">Transferase</keyword>
<comment type="similarity">
    <text evidence="3 15 17">Belongs to the RNA methyltransferase TrmD family.</text>
</comment>
<name>A0A1F5CCF1_9BACT</name>
<evidence type="ECO:0000256" key="4">
    <source>
        <dbReference type="ARBA" id="ARBA00011738"/>
    </source>
</evidence>
<dbReference type="NCBIfam" id="TIGR00088">
    <property type="entry name" value="trmD"/>
    <property type="match status" value="1"/>
</dbReference>
<feature type="binding site" evidence="15 16">
    <location>
        <position position="131"/>
    </location>
    <ligand>
        <name>S-adenosyl-L-methionine</name>
        <dbReference type="ChEBI" id="CHEBI:59789"/>
    </ligand>
</feature>
<dbReference type="HAMAP" id="MF_00605">
    <property type="entry name" value="TrmD"/>
    <property type="match status" value="1"/>
</dbReference>
<evidence type="ECO:0000256" key="1">
    <source>
        <dbReference type="ARBA" id="ARBA00002634"/>
    </source>
</evidence>
<evidence type="ECO:0000256" key="11">
    <source>
        <dbReference type="ARBA" id="ARBA00022694"/>
    </source>
</evidence>
<keyword evidence="11 15" id="KW-0819">tRNA processing</keyword>
<dbReference type="NCBIfam" id="NF000648">
    <property type="entry name" value="PRK00026.1"/>
    <property type="match status" value="1"/>
</dbReference>
<dbReference type="CDD" id="cd18080">
    <property type="entry name" value="TrmD-like"/>
    <property type="match status" value="1"/>
</dbReference>
<evidence type="ECO:0000256" key="7">
    <source>
        <dbReference type="ARBA" id="ARBA00022490"/>
    </source>
</evidence>
<dbReference type="InterPro" id="IPR029028">
    <property type="entry name" value="Alpha/beta_knot_MTases"/>
</dbReference>
<evidence type="ECO:0000313" key="19">
    <source>
        <dbReference type="EMBL" id="OGD40536.1"/>
    </source>
</evidence>
<dbReference type="PANTHER" id="PTHR46417:SF1">
    <property type="entry name" value="TRNA (GUANINE-N(1)-)-METHYLTRANSFERASE"/>
    <property type="match status" value="1"/>
</dbReference>
<dbReference type="GO" id="GO:0002939">
    <property type="term" value="P:tRNA N1-guanine methylation"/>
    <property type="evidence" value="ECO:0007669"/>
    <property type="project" value="TreeGrafter"/>
</dbReference>
<accession>A0A1F5CCF1</accession>
<evidence type="ECO:0000256" key="12">
    <source>
        <dbReference type="ARBA" id="ARBA00029736"/>
    </source>
</evidence>
<evidence type="ECO:0000256" key="10">
    <source>
        <dbReference type="ARBA" id="ARBA00022691"/>
    </source>
</evidence>
<comment type="catalytic activity">
    <reaction evidence="14 15 17">
        <text>guanosine(37) in tRNA + S-adenosyl-L-methionine = N(1)-methylguanosine(37) in tRNA + S-adenosyl-L-homocysteine + H(+)</text>
        <dbReference type="Rhea" id="RHEA:36899"/>
        <dbReference type="Rhea" id="RHEA-COMP:10145"/>
        <dbReference type="Rhea" id="RHEA-COMP:10147"/>
        <dbReference type="ChEBI" id="CHEBI:15378"/>
        <dbReference type="ChEBI" id="CHEBI:57856"/>
        <dbReference type="ChEBI" id="CHEBI:59789"/>
        <dbReference type="ChEBI" id="CHEBI:73542"/>
        <dbReference type="ChEBI" id="CHEBI:74269"/>
        <dbReference type="EC" id="2.1.1.228"/>
    </reaction>
</comment>
<comment type="subcellular location">
    <subcellularLocation>
        <location evidence="2 15 17">Cytoplasm</location>
    </subcellularLocation>
</comment>
<dbReference type="PIRSF" id="PIRSF000386">
    <property type="entry name" value="tRNA_mtase"/>
    <property type="match status" value="1"/>
</dbReference>